<dbReference type="SUPFAM" id="SSF55073">
    <property type="entry name" value="Nucleotide cyclase"/>
    <property type="match status" value="1"/>
</dbReference>
<keyword evidence="2 6" id="KW-0812">Transmembrane</keyword>
<dbReference type="Pfam" id="PF00211">
    <property type="entry name" value="Guanylate_cyc"/>
    <property type="match status" value="1"/>
</dbReference>
<dbReference type="STRING" id="436017.A4RXY6"/>
<dbReference type="HOGENOM" id="CLU_007387_1_0_1"/>
<dbReference type="OMA" id="DWKGYRY"/>
<dbReference type="Gene3D" id="1.20.120.350">
    <property type="entry name" value="Voltage-gated potassium channels. Chain C"/>
    <property type="match status" value="1"/>
</dbReference>
<evidence type="ECO:0000256" key="1">
    <source>
        <dbReference type="ARBA" id="ARBA00004141"/>
    </source>
</evidence>
<comment type="subcellular location">
    <subcellularLocation>
        <location evidence="1">Membrane</location>
        <topology evidence="1">Multi-pass membrane protein</topology>
    </subcellularLocation>
</comment>
<dbReference type="InterPro" id="IPR027359">
    <property type="entry name" value="Volt_channel_dom_sf"/>
</dbReference>
<reference evidence="8 9" key="1">
    <citation type="journal article" date="2007" name="Proc. Natl. Acad. Sci. U.S.A.">
        <title>The tiny eukaryote Ostreococcus provides genomic insights into the paradox of plankton speciation.</title>
        <authorList>
            <person name="Palenik B."/>
            <person name="Grimwood J."/>
            <person name="Aerts A."/>
            <person name="Rouze P."/>
            <person name="Salamov A."/>
            <person name="Putnam N."/>
            <person name="Dupont C."/>
            <person name="Jorgensen R."/>
            <person name="Derelle E."/>
            <person name="Rombauts S."/>
            <person name="Zhou K."/>
            <person name="Otillar R."/>
            <person name="Merchant S.S."/>
            <person name="Podell S."/>
            <person name="Gaasterland T."/>
            <person name="Napoli C."/>
            <person name="Gendler K."/>
            <person name="Manuell A."/>
            <person name="Tai V."/>
            <person name="Vallon O."/>
            <person name="Piganeau G."/>
            <person name="Jancek S."/>
            <person name="Heijde M."/>
            <person name="Jabbari K."/>
            <person name="Bowler C."/>
            <person name="Lohr M."/>
            <person name="Robbens S."/>
            <person name="Werner G."/>
            <person name="Dubchak I."/>
            <person name="Pazour G.J."/>
            <person name="Ren Q."/>
            <person name="Paulsen I."/>
            <person name="Delwiche C."/>
            <person name="Schmutz J."/>
            <person name="Rokhsar D."/>
            <person name="Van de Peer Y."/>
            <person name="Moreau H."/>
            <person name="Grigoriev I.V."/>
        </authorList>
    </citation>
    <scope>NUCLEOTIDE SEQUENCE [LARGE SCALE GENOMIC DNA]</scope>
    <source>
        <strain evidence="8 9">CCE9901</strain>
    </source>
</reference>
<dbReference type="Gramene" id="ABO96370">
    <property type="protein sequence ID" value="ABO96370"/>
    <property type="gene ID" value="OSTLU_31861"/>
</dbReference>
<dbReference type="PANTHER" id="PTHR43336:SF3">
    <property type="entry name" value="GUANYLATE CYCLASE DOMAIN-CONTAINING PROTEIN"/>
    <property type="match status" value="1"/>
</dbReference>
<evidence type="ECO:0000256" key="6">
    <source>
        <dbReference type="SAM" id="Phobius"/>
    </source>
</evidence>
<proteinExistence type="predicted"/>
<dbReference type="KEGG" id="olu:OSTLU_31861"/>
<dbReference type="PROSITE" id="PS50125">
    <property type="entry name" value="GUANYLATE_CYCLASE_2"/>
    <property type="match status" value="1"/>
</dbReference>
<evidence type="ECO:0000256" key="3">
    <source>
        <dbReference type="ARBA" id="ARBA00022989"/>
    </source>
</evidence>
<feature type="compositionally biased region" description="Basic and acidic residues" evidence="5">
    <location>
        <begin position="1"/>
        <end position="13"/>
    </location>
</feature>
<dbReference type="AlphaFoldDB" id="A4RXY6"/>
<keyword evidence="9" id="KW-1185">Reference proteome</keyword>
<dbReference type="CDD" id="cd07302">
    <property type="entry name" value="CHD"/>
    <property type="match status" value="1"/>
</dbReference>
<dbReference type="GO" id="GO:0009190">
    <property type="term" value="P:cyclic nucleotide biosynthetic process"/>
    <property type="evidence" value="ECO:0007669"/>
    <property type="project" value="InterPro"/>
</dbReference>
<keyword evidence="4 6" id="KW-0472">Membrane</keyword>
<feature type="transmembrane region" description="Helical" evidence="6">
    <location>
        <begin position="147"/>
        <end position="171"/>
    </location>
</feature>
<keyword evidence="3 6" id="KW-1133">Transmembrane helix</keyword>
<dbReference type="GeneID" id="5001991"/>
<evidence type="ECO:0000313" key="8">
    <source>
        <dbReference type="EMBL" id="ABO96370.1"/>
    </source>
</evidence>
<evidence type="ECO:0000313" key="9">
    <source>
        <dbReference type="Proteomes" id="UP000001568"/>
    </source>
</evidence>
<evidence type="ECO:0000256" key="2">
    <source>
        <dbReference type="ARBA" id="ARBA00022692"/>
    </source>
</evidence>
<feature type="transmembrane region" description="Helical" evidence="6">
    <location>
        <begin position="178"/>
        <end position="198"/>
    </location>
</feature>
<evidence type="ECO:0000256" key="5">
    <source>
        <dbReference type="SAM" id="MobiDB-lite"/>
    </source>
</evidence>
<dbReference type="Gene3D" id="3.30.70.1230">
    <property type="entry name" value="Nucleotide cyclase"/>
    <property type="match status" value="1"/>
</dbReference>
<accession>A4RXY6</accession>
<dbReference type="GO" id="GO:0016020">
    <property type="term" value="C:membrane"/>
    <property type="evidence" value="ECO:0007669"/>
    <property type="project" value="UniProtKB-SubCell"/>
</dbReference>
<dbReference type="PANTHER" id="PTHR43336">
    <property type="entry name" value="OXYGEN SENSOR HISTIDINE KINASE RESPONSE REGULATOR DEVS/DOSS"/>
    <property type="match status" value="1"/>
</dbReference>
<dbReference type="eggNOG" id="ENOG502QQYF">
    <property type="taxonomic scope" value="Eukaryota"/>
</dbReference>
<feature type="domain" description="Guanylate cyclase" evidence="7">
    <location>
        <begin position="576"/>
        <end position="738"/>
    </location>
</feature>
<feature type="region of interest" description="Disordered" evidence="5">
    <location>
        <begin position="1"/>
        <end position="23"/>
    </location>
</feature>
<sequence>MADAHGEKVDSSRRAALQTQARRRASCFVQNSTTLGEAHADIANDARYRSRGERESVDEERGEGVNACKTSGIFDSARDRSFASTVQGRKSTKFEKGERGWRGEALKRRVRGALESGHVSMWMANITIWSLFGDDLRLFATDADADLGFLVLVWVCLASFAIELALSVFALEKYAGGFYFWLDSVATLSLLADIPAFMRALGMDPCQGVDSYGSTFDEATRTAGAGGGDSGVADAGFAKAGRASRAATRAGRIVRIIRLIRLVKIFKTYEVNRERNERRDSLIKLKRDSLVKQSVVGGMDENAVNAYVEEDEDSLLDFEQSESRVGQKLGDLTTKRVIIGVLLMLFMLPVFDVRLYAAGERQDFAEGGLTMAHETLINSVDETDGFYRSLNQYYAGTKGMYRLVVNGTDYSNNGNLSFALDGYAHKKLRCTEFEFSTFSTPDANVPSGFSFAFFDRQRESQLQALLNIMRTIFVCLILTIGAVLFSKDTNALVLRPLDRMVNKIQAMSENPLTQFEITGGDENNQMETRLLENSICRICSLLAVGFGDAGSEIIAENMKRGGAIDPMIPGKKMVAIFGFCDIRQFTDTTEVLQEDIMEFVNTIAKIVHVEVHVHGGSANKNIGDAFLLVWKFPKDISAEDISDISNCAHIDEHKRRKIQMIADNALASFVTIIGALRRSARLQRYRGNEALNERIKNFEVKMGFGLHAGWAIEGAIGSEHKVDASYLSPNVNISARLEAATKQFGVPLLFTGQFASLLSSSVQHESRQIDCVTVKGSLHPVELYTFDVRPENIAAPAADVNLHRTFEEETLSFMEYSDEFKQHPDILKMREGISADFLQDFKRGLRHYVAGEWSQAKEILHTTRTYVTAQGERALDGPSESLLAVMKKHDFIAPKTWKGYRELTEK</sequence>
<organism evidence="8 9">
    <name type="scientific">Ostreococcus lucimarinus (strain CCE9901)</name>
    <dbReference type="NCBI Taxonomy" id="436017"/>
    <lineage>
        <taxon>Eukaryota</taxon>
        <taxon>Viridiplantae</taxon>
        <taxon>Chlorophyta</taxon>
        <taxon>Mamiellophyceae</taxon>
        <taxon>Mamiellales</taxon>
        <taxon>Bathycoccaceae</taxon>
        <taxon>Ostreococcus</taxon>
    </lineage>
</organism>
<feature type="transmembrane region" description="Helical" evidence="6">
    <location>
        <begin position="337"/>
        <end position="357"/>
    </location>
</feature>
<evidence type="ECO:0000256" key="4">
    <source>
        <dbReference type="ARBA" id="ARBA00023136"/>
    </source>
</evidence>
<feature type="transmembrane region" description="Helical" evidence="6">
    <location>
        <begin position="112"/>
        <end position="132"/>
    </location>
</feature>
<dbReference type="EMBL" id="CP000585">
    <property type="protein sequence ID" value="ABO96370.1"/>
    <property type="molecule type" value="Genomic_DNA"/>
</dbReference>
<dbReference type="OrthoDB" id="497183at2759"/>
<feature type="transmembrane region" description="Helical" evidence="6">
    <location>
        <begin position="464"/>
        <end position="485"/>
    </location>
</feature>
<name>A4RXY6_OSTLU</name>
<protein>
    <recommendedName>
        <fullName evidence="7">Guanylate cyclase domain-containing protein</fullName>
    </recommendedName>
</protein>
<dbReference type="GO" id="GO:0035556">
    <property type="term" value="P:intracellular signal transduction"/>
    <property type="evidence" value="ECO:0007669"/>
    <property type="project" value="InterPro"/>
</dbReference>
<dbReference type="RefSeq" id="XP_001418077.1">
    <property type="nucleotide sequence ID" value="XM_001418040.1"/>
</dbReference>
<dbReference type="InterPro" id="IPR001054">
    <property type="entry name" value="A/G_cyclase"/>
</dbReference>
<evidence type="ECO:0000259" key="7">
    <source>
        <dbReference type="PROSITE" id="PS50125"/>
    </source>
</evidence>
<dbReference type="InterPro" id="IPR029787">
    <property type="entry name" value="Nucleotide_cyclase"/>
</dbReference>
<gene>
    <name evidence="8" type="ORF">OSTLU_31861</name>
</gene>
<dbReference type="Proteomes" id="UP000001568">
    <property type="component" value="Chromosome 5"/>
</dbReference>